<dbReference type="HOGENOM" id="CLU_2322700_0_0_1"/>
<evidence type="ECO:0000256" key="1">
    <source>
        <dbReference type="SAM" id="MobiDB-lite"/>
    </source>
</evidence>
<proteinExistence type="predicted"/>
<dbReference type="Proteomes" id="UP000000305">
    <property type="component" value="Unassembled WGS sequence"/>
</dbReference>
<feature type="compositionally biased region" description="Basic and acidic residues" evidence="1">
    <location>
        <begin position="1"/>
        <end position="14"/>
    </location>
</feature>
<feature type="region of interest" description="Disordered" evidence="1">
    <location>
        <begin position="1"/>
        <end position="29"/>
    </location>
</feature>
<protein>
    <submittedName>
        <fullName evidence="2">Uncharacterized protein</fullName>
    </submittedName>
</protein>
<accession>E9G6L1</accession>
<dbReference type="AlphaFoldDB" id="E9G6L1"/>
<reference evidence="2 3" key="1">
    <citation type="journal article" date="2011" name="Science">
        <title>The ecoresponsive genome of Daphnia pulex.</title>
        <authorList>
            <person name="Colbourne J.K."/>
            <person name="Pfrender M.E."/>
            <person name="Gilbert D."/>
            <person name="Thomas W.K."/>
            <person name="Tucker A."/>
            <person name="Oakley T.H."/>
            <person name="Tokishita S."/>
            <person name="Aerts A."/>
            <person name="Arnold G.J."/>
            <person name="Basu M.K."/>
            <person name="Bauer D.J."/>
            <person name="Caceres C.E."/>
            <person name="Carmel L."/>
            <person name="Casola C."/>
            <person name="Choi J.H."/>
            <person name="Detter J.C."/>
            <person name="Dong Q."/>
            <person name="Dusheyko S."/>
            <person name="Eads B.D."/>
            <person name="Frohlich T."/>
            <person name="Geiler-Samerotte K.A."/>
            <person name="Gerlach D."/>
            <person name="Hatcher P."/>
            <person name="Jogdeo S."/>
            <person name="Krijgsveld J."/>
            <person name="Kriventseva E.V."/>
            <person name="Kultz D."/>
            <person name="Laforsch C."/>
            <person name="Lindquist E."/>
            <person name="Lopez J."/>
            <person name="Manak J.R."/>
            <person name="Muller J."/>
            <person name="Pangilinan J."/>
            <person name="Patwardhan R.P."/>
            <person name="Pitluck S."/>
            <person name="Pritham E.J."/>
            <person name="Rechtsteiner A."/>
            <person name="Rho M."/>
            <person name="Rogozin I.B."/>
            <person name="Sakarya O."/>
            <person name="Salamov A."/>
            <person name="Schaack S."/>
            <person name="Shapiro H."/>
            <person name="Shiga Y."/>
            <person name="Skalitzky C."/>
            <person name="Smith Z."/>
            <person name="Souvorov A."/>
            <person name="Sung W."/>
            <person name="Tang Z."/>
            <person name="Tsuchiya D."/>
            <person name="Tu H."/>
            <person name="Vos H."/>
            <person name="Wang M."/>
            <person name="Wolf Y.I."/>
            <person name="Yamagata H."/>
            <person name="Yamada T."/>
            <person name="Ye Y."/>
            <person name="Shaw J.R."/>
            <person name="Andrews J."/>
            <person name="Crease T.J."/>
            <person name="Tang H."/>
            <person name="Lucas S.M."/>
            <person name="Robertson H.M."/>
            <person name="Bork P."/>
            <person name="Koonin E.V."/>
            <person name="Zdobnov E.M."/>
            <person name="Grigoriev I.V."/>
            <person name="Lynch M."/>
            <person name="Boore J.L."/>
        </authorList>
    </citation>
    <scope>NUCLEOTIDE SEQUENCE [LARGE SCALE GENOMIC DNA]</scope>
</reference>
<evidence type="ECO:0000313" key="2">
    <source>
        <dbReference type="EMBL" id="EFX84952.1"/>
    </source>
</evidence>
<dbReference type="KEGG" id="dpx:DAPPUDRAFT_238505"/>
<gene>
    <name evidence="2" type="ORF">DAPPUDRAFT_238505</name>
</gene>
<keyword evidence="3" id="KW-1185">Reference proteome</keyword>
<organism evidence="2 3">
    <name type="scientific">Daphnia pulex</name>
    <name type="common">Water flea</name>
    <dbReference type="NCBI Taxonomy" id="6669"/>
    <lineage>
        <taxon>Eukaryota</taxon>
        <taxon>Metazoa</taxon>
        <taxon>Ecdysozoa</taxon>
        <taxon>Arthropoda</taxon>
        <taxon>Crustacea</taxon>
        <taxon>Branchiopoda</taxon>
        <taxon>Diplostraca</taxon>
        <taxon>Cladocera</taxon>
        <taxon>Anomopoda</taxon>
        <taxon>Daphniidae</taxon>
        <taxon>Daphnia</taxon>
    </lineage>
</organism>
<dbReference type="InParanoid" id="E9G6L1"/>
<name>E9G6L1_DAPPU</name>
<sequence length="99" mass="11282">MQEDVPRVLLRSDSESAAQRSPGRQKRRKDAEIRYTIYFRAKVRPSSTTTGNWRNDPLAFIPHTSTHFSGRGKATSIPRVGNRLMLYENEMESSSINAV</sequence>
<dbReference type="EMBL" id="GL732533">
    <property type="protein sequence ID" value="EFX84952.1"/>
    <property type="molecule type" value="Genomic_DNA"/>
</dbReference>
<evidence type="ECO:0000313" key="3">
    <source>
        <dbReference type="Proteomes" id="UP000000305"/>
    </source>
</evidence>